<organism evidence="1">
    <name type="scientific">Micrurus surinamensis</name>
    <name type="common">Surinam coral snake</name>
    <dbReference type="NCBI Taxonomy" id="129470"/>
    <lineage>
        <taxon>Eukaryota</taxon>
        <taxon>Metazoa</taxon>
        <taxon>Chordata</taxon>
        <taxon>Craniata</taxon>
        <taxon>Vertebrata</taxon>
        <taxon>Euteleostomi</taxon>
        <taxon>Lepidosauria</taxon>
        <taxon>Squamata</taxon>
        <taxon>Bifurcata</taxon>
        <taxon>Unidentata</taxon>
        <taxon>Episquamata</taxon>
        <taxon>Toxicofera</taxon>
        <taxon>Serpentes</taxon>
        <taxon>Colubroidea</taxon>
        <taxon>Elapidae</taxon>
        <taxon>Elapinae</taxon>
        <taxon>Micrurus</taxon>
    </lineage>
</organism>
<sequence>MFPWSNKTLYSPLPTSCRSIMCPFRVNFILMQKNQQKQSCYYNISASNQEEKGYFGKRSSYGARNAIASRFVVNFYLKLIKIIYQQIVEIASISHTCKLS</sequence>
<reference evidence="1" key="1">
    <citation type="submission" date="2017-07" db="EMBL/GenBank/DDBJ databases">
        <authorList>
            <person name="Mikheyev A."/>
            <person name="Grau M."/>
        </authorList>
    </citation>
    <scope>NUCLEOTIDE SEQUENCE</scope>
    <source>
        <tissue evidence="1">Venom_gland</tissue>
    </source>
</reference>
<protein>
    <submittedName>
        <fullName evidence="1">Uncharacterized protein</fullName>
    </submittedName>
</protein>
<proteinExistence type="predicted"/>
<accession>A0A2D4PJR8</accession>
<reference evidence="1" key="2">
    <citation type="submission" date="2017-11" db="EMBL/GenBank/DDBJ databases">
        <title>Coralsnake Venomics: Analyses of Venom Gland Transcriptomes and Proteomes of Six Brazilian Taxa.</title>
        <authorList>
            <person name="Aird S.D."/>
            <person name="Jorge da Silva N."/>
            <person name="Qiu L."/>
            <person name="Villar-Briones A."/>
            <person name="Aparecida-Saddi V."/>
            <person name="Campos-Telles M.P."/>
            <person name="Grau M."/>
            <person name="Mikheyev A.S."/>
        </authorList>
    </citation>
    <scope>NUCLEOTIDE SEQUENCE</scope>
    <source>
        <tissue evidence="1">Venom_gland</tissue>
    </source>
</reference>
<name>A0A2D4PJR8_MICSU</name>
<dbReference type="EMBL" id="IACN01073356">
    <property type="protein sequence ID" value="LAB58275.1"/>
    <property type="molecule type" value="Transcribed_RNA"/>
</dbReference>
<dbReference type="AlphaFoldDB" id="A0A2D4PJR8"/>
<evidence type="ECO:0000313" key="1">
    <source>
        <dbReference type="EMBL" id="LAB58275.1"/>
    </source>
</evidence>